<dbReference type="CDD" id="cd09917">
    <property type="entry name" value="F-box_SF"/>
    <property type="match status" value="1"/>
</dbReference>
<dbReference type="InterPro" id="IPR005174">
    <property type="entry name" value="KIB1-4_b-propeller"/>
</dbReference>
<dbReference type="EMBL" id="JAMRDG010000002">
    <property type="protein sequence ID" value="KAJ3691112.1"/>
    <property type="molecule type" value="Genomic_DNA"/>
</dbReference>
<sequence>MDWAELNPDLLHHIAKNVRDISDFIRFRAVCRQWRSAVHPCDLPPQLPCLIGWKRKSKTSIDIQFCHLFSKKVYTVPINNVFLDTAETLYQFDSLNGLLLVHSLNPSKPWFLYNPLTGFQVQQPLTSRDVRTTLTGSKFAEDDKMCLWRYDDVKWTMISEVPCSNCEKVSYYHGRLYALSEKTGHIKVIDITTGNTVLVIRPPSLSVQLTYLVEAGGDLLGVCREIKLENLCYPKTDFRFEVYRLEEVDTNPYWKKVKCLGDRTLFCDDYGHWLCLKASDFEECQCNSIYLKSSVYKSNNLFSSIVRYDLEKDTTEVNVCSDNLWSNWLNHILDSPCGTSIQLLLPLTLPRLSHFSKHCSDYPCFSRRQLDQPQTIANTAVDSELESKSKHKPSKEISSKAKVVKVVAMTAQFFSDTQGRALNRLTAAADKATHLRWNPLVPEGSTHDQAWQVSSESGSAQS</sequence>
<evidence type="ECO:0000259" key="2">
    <source>
        <dbReference type="Pfam" id="PF00646"/>
    </source>
</evidence>
<dbReference type="PANTHER" id="PTHR44259:SF114">
    <property type="entry name" value="OS06G0707300 PROTEIN"/>
    <property type="match status" value="1"/>
</dbReference>
<evidence type="ECO:0000259" key="3">
    <source>
        <dbReference type="Pfam" id="PF03478"/>
    </source>
</evidence>
<gene>
    <name evidence="4" type="ORF">LUZ61_020276</name>
</gene>
<comment type="caution">
    <text evidence="4">The sequence shown here is derived from an EMBL/GenBank/DDBJ whole genome shotgun (WGS) entry which is preliminary data.</text>
</comment>
<dbReference type="Proteomes" id="UP001210211">
    <property type="component" value="Unassembled WGS sequence"/>
</dbReference>
<proteinExistence type="predicted"/>
<protein>
    <recommendedName>
        <fullName evidence="6">F-box domain-containing protein</fullName>
    </recommendedName>
</protein>
<feature type="region of interest" description="Disordered" evidence="1">
    <location>
        <begin position="439"/>
        <end position="462"/>
    </location>
</feature>
<dbReference type="AlphaFoldDB" id="A0AAD6ENP4"/>
<evidence type="ECO:0008006" key="6">
    <source>
        <dbReference type="Google" id="ProtNLM"/>
    </source>
</evidence>
<evidence type="ECO:0000313" key="5">
    <source>
        <dbReference type="Proteomes" id="UP001210211"/>
    </source>
</evidence>
<feature type="compositionally biased region" description="Polar residues" evidence="1">
    <location>
        <begin position="447"/>
        <end position="462"/>
    </location>
</feature>
<accession>A0AAD6ENP4</accession>
<name>A0AAD6ENP4_9POAL</name>
<dbReference type="Pfam" id="PF03478">
    <property type="entry name" value="Beta-prop_KIB1-4"/>
    <property type="match status" value="1"/>
</dbReference>
<dbReference type="InterPro" id="IPR036047">
    <property type="entry name" value="F-box-like_dom_sf"/>
</dbReference>
<reference evidence="4 5" key="1">
    <citation type="journal article" date="2022" name="Cell">
        <title>Repeat-based holocentromeres influence genome architecture and karyotype evolution.</title>
        <authorList>
            <person name="Hofstatter P.G."/>
            <person name="Thangavel G."/>
            <person name="Lux T."/>
            <person name="Neumann P."/>
            <person name="Vondrak T."/>
            <person name="Novak P."/>
            <person name="Zhang M."/>
            <person name="Costa L."/>
            <person name="Castellani M."/>
            <person name="Scott A."/>
            <person name="Toegelov H."/>
            <person name="Fuchs J."/>
            <person name="Mata-Sucre Y."/>
            <person name="Dias Y."/>
            <person name="Vanzela A.L.L."/>
            <person name="Huettel B."/>
            <person name="Almeida C.C.S."/>
            <person name="Simkova H."/>
            <person name="Souza G."/>
            <person name="Pedrosa-Harand A."/>
            <person name="Macas J."/>
            <person name="Mayer K.F.X."/>
            <person name="Houben A."/>
            <person name="Marques A."/>
        </authorList>
    </citation>
    <scope>NUCLEOTIDE SEQUENCE [LARGE SCALE GENOMIC DNA]</scope>
    <source>
        <strain evidence="4">RhyTen1mFocal</strain>
    </source>
</reference>
<dbReference type="Gene3D" id="1.20.1280.50">
    <property type="match status" value="1"/>
</dbReference>
<dbReference type="InterPro" id="IPR001810">
    <property type="entry name" value="F-box_dom"/>
</dbReference>
<keyword evidence="5" id="KW-1185">Reference proteome</keyword>
<dbReference type="Pfam" id="PF00646">
    <property type="entry name" value="F-box"/>
    <property type="match status" value="1"/>
</dbReference>
<evidence type="ECO:0000256" key="1">
    <source>
        <dbReference type="SAM" id="MobiDB-lite"/>
    </source>
</evidence>
<dbReference type="PANTHER" id="PTHR44259">
    <property type="entry name" value="OS07G0183000 PROTEIN-RELATED"/>
    <property type="match status" value="1"/>
</dbReference>
<evidence type="ECO:0000313" key="4">
    <source>
        <dbReference type="EMBL" id="KAJ3691112.1"/>
    </source>
</evidence>
<feature type="domain" description="KIB1-4 beta-propeller" evidence="3">
    <location>
        <begin position="72"/>
        <end position="292"/>
    </location>
</feature>
<feature type="domain" description="F-box" evidence="2">
    <location>
        <begin position="3"/>
        <end position="39"/>
    </location>
</feature>
<dbReference type="SUPFAM" id="SSF81383">
    <property type="entry name" value="F-box domain"/>
    <property type="match status" value="1"/>
</dbReference>
<organism evidence="4 5">
    <name type="scientific">Rhynchospora tenuis</name>
    <dbReference type="NCBI Taxonomy" id="198213"/>
    <lineage>
        <taxon>Eukaryota</taxon>
        <taxon>Viridiplantae</taxon>
        <taxon>Streptophyta</taxon>
        <taxon>Embryophyta</taxon>
        <taxon>Tracheophyta</taxon>
        <taxon>Spermatophyta</taxon>
        <taxon>Magnoliopsida</taxon>
        <taxon>Liliopsida</taxon>
        <taxon>Poales</taxon>
        <taxon>Cyperaceae</taxon>
        <taxon>Cyperoideae</taxon>
        <taxon>Rhynchosporeae</taxon>
        <taxon>Rhynchospora</taxon>
    </lineage>
</organism>
<dbReference type="InterPro" id="IPR050942">
    <property type="entry name" value="F-box_BR-signaling"/>
</dbReference>